<keyword evidence="1" id="KW-1133">Transmembrane helix</keyword>
<organism evidence="2">
    <name type="scientific">uncultured bacterium</name>
    <name type="common">gcode 4</name>
    <dbReference type="NCBI Taxonomy" id="1234023"/>
    <lineage>
        <taxon>Bacteria</taxon>
        <taxon>environmental samples</taxon>
    </lineage>
</organism>
<accession>K1YD40</accession>
<gene>
    <name evidence="2" type="ORF">ACD_78C00143G0002</name>
</gene>
<comment type="caution">
    <text evidence="2">The sequence shown here is derived from an EMBL/GenBank/DDBJ whole genome shotgun (WGS) entry which is preliminary data.</text>
</comment>
<evidence type="ECO:0000256" key="1">
    <source>
        <dbReference type="SAM" id="Phobius"/>
    </source>
</evidence>
<proteinExistence type="predicted"/>
<protein>
    <submittedName>
        <fullName evidence="2">Uncharacterized protein</fullName>
    </submittedName>
</protein>
<dbReference type="EMBL" id="AMFJ01034143">
    <property type="protein sequence ID" value="EKD30143.1"/>
    <property type="molecule type" value="Genomic_DNA"/>
</dbReference>
<feature type="transmembrane region" description="Helical" evidence="1">
    <location>
        <begin position="36"/>
        <end position="56"/>
    </location>
</feature>
<sequence length="60" mass="7567">MKSPKRENIPIFFEIFLVGKTFYWSEKTWKIFRHVFYRLNLYFIGYFEGLIPHIIYRKIM</sequence>
<keyword evidence="1" id="KW-0812">Transmembrane</keyword>
<keyword evidence="1" id="KW-0472">Membrane</keyword>
<evidence type="ECO:0000313" key="2">
    <source>
        <dbReference type="EMBL" id="EKD30143.1"/>
    </source>
</evidence>
<dbReference type="AlphaFoldDB" id="K1YD40"/>
<reference evidence="2" key="1">
    <citation type="journal article" date="2012" name="Science">
        <title>Fermentation, hydrogen, and sulfur metabolism in multiple uncultivated bacterial phyla.</title>
        <authorList>
            <person name="Wrighton K.C."/>
            <person name="Thomas B.C."/>
            <person name="Sharon I."/>
            <person name="Miller C.S."/>
            <person name="Castelle C.J."/>
            <person name="VerBerkmoes N.C."/>
            <person name="Wilkins M.J."/>
            <person name="Hettich R.L."/>
            <person name="Lipton M.S."/>
            <person name="Williams K.H."/>
            <person name="Long P.E."/>
            <person name="Banfield J.F."/>
        </authorList>
    </citation>
    <scope>NUCLEOTIDE SEQUENCE [LARGE SCALE GENOMIC DNA]</scope>
</reference>
<name>K1YD40_9BACT</name>